<dbReference type="InterPro" id="IPR001683">
    <property type="entry name" value="PX_dom"/>
</dbReference>
<dbReference type="GO" id="GO:0042147">
    <property type="term" value="P:retrograde transport, endosome to Golgi"/>
    <property type="evidence" value="ECO:0007669"/>
    <property type="project" value="InterPro"/>
</dbReference>
<dbReference type="SUPFAM" id="SSF64268">
    <property type="entry name" value="PX domain"/>
    <property type="match status" value="1"/>
</dbReference>
<dbReference type="GO" id="GO:0005829">
    <property type="term" value="C:cytosol"/>
    <property type="evidence" value="ECO:0007669"/>
    <property type="project" value="GOC"/>
</dbReference>
<keyword evidence="8" id="KW-0472">Membrane</keyword>
<comment type="caution">
    <text evidence="11">The sequence shown here is derived from an EMBL/GenBank/DDBJ whole genome shotgun (WGS) entry which is preliminary data.</text>
</comment>
<dbReference type="InterPro" id="IPR036871">
    <property type="entry name" value="PX_dom_sf"/>
</dbReference>
<feature type="domain" description="EH" evidence="10">
    <location>
        <begin position="61"/>
        <end position="147"/>
    </location>
</feature>
<keyword evidence="6" id="KW-0963">Cytoplasm</keyword>
<feature type="compositionally biased region" description="Polar residues" evidence="9">
    <location>
        <begin position="167"/>
        <end position="205"/>
    </location>
</feature>
<dbReference type="Proteomes" id="UP001050691">
    <property type="component" value="Unassembled WGS sequence"/>
</dbReference>
<dbReference type="InterPro" id="IPR045734">
    <property type="entry name" value="Snx8_BAR_dom"/>
</dbReference>
<evidence type="ECO:0000256" key="5">
    <source>
        <dbReference type="ARBA" id="ARBA00022448"/>
    </source>
</evidence>
<dbReference type="InterPro" id="IPR000261">
    <property type="entry name" value="EH_dom"/>
</dbReference>
<dbReference type="Gene3D" id="1.10.238.10">
    <property type="entry name" value="EF-hand"/>
    <property type="match status" value="1"/>
</dbReference>
<reference evidence="11" key="1">
    <citation type="submission" date="2021-10" db="EMBL/GenBank/DDBJ databases">
        <title>De novo Genome Assembly of Clathrus columnatus (Basidiomycota, Fungi) Using Illumina and Nanopore Sequence Data.</title>
        <authorList>
            <person name="Ogiso-Tanaka E."/>
            <person name="Itagaki H."/>
            <person name="Hosoya T."/>
            <person name="Hosaka K."/>
        </authorList>
    </citation>
    <scope>NUCLEOTIDE SEQUENCE</scope>
    <source>
        <strain evidence="11">MO-923</strain>
    </source>
</reference>
<dbReference type="EMBL" id="BPWL01000006">
    <property type="protein sequence ID" value="GJJ11483.1"/>
    <property type="molecule type" value="Genomic_DNA"/>
</dbReference>
<proteinExistence type="inferred from homology"/>
<protein>
    <recommendedName>
        <fullName evidence="4">Sorting nexin MVP1</fullName>
    </recommendedName>
</protein>
<name>A0AAV5AEC5_9AGAM</name>
<organism evidence="11 12">
    <name type="scientific">Clathrus columnatus</name>
    <dbReference type="NCBI Taxonomy" id="1419009"/>
    <lineage>
        <taxon>Eukaryota</taxon>
        <taxon>Fungi</taxon>
        <taxon>Dikarya</taxon>
        <taxon>Basidiomycota</taxon>
        <taxon>Agaricomycotina</taxon>
        <taxon>Agaricomycetes</taxon>
        <taxon>Phallomycetidae</taxon>
        <taxon>Phallales</taxon>
        <taxon>Clathraceae</taxon>
        <taxon>Clathrus</taxon>
    </lineage>
</organism>
<dbReference type="PANTHER" id="PTHR47554">
    <property type="entry name" value="SORTING NEXIN MVP1"/>
    <property type="match status" value="1"/>
</dbReference>
<evidence type="ECO:0000256" key="2">
    <source>
        <dbReference type="ARBA" id="ARBA00004496"/>
    </source>
</evidence>
<evidence type="ECO:0000256" key="8">
    <source>
        <dbReference type="ARBA" id="ARBA00023136"/>
    </source>
</evidence>
<dbReference type="CDD" id="cd07597">
    <property type="entry name" value="BAR_SNX8"/>
    <property type="match status" value="1"/>
</dbReference>
<dbReference type="Gene3D" id="3.30.1520.10">
    <property type="entry name" value="Phox-like domain"/>
    <property type="match status" value="1"/>
</dbReference>
<evidence type="ECO:0000256" key="6">
    <source>
        <dbReference type="ARBA" id="ARBA00022490"/>
    </source>
</evidence>
<evidence type="ECO:0000256" key="4">
    <source>
        <dbReference type="ARBA" id="ARBA00014268"/>
    </source>
</evidence>
<dbReference type="GO" id="GO:0005768">
    <property type="term" value="C:endosome"/>
    <property type="evidence" value="ECO:0007669"/>
    <property type="project" value="TreeGrafter"/>
</dbReference>
<dbReference type="GO" id="GO:0016020">
    <property type="term" value="C:membrane"/>
    <property type="evidence" value="ECO:0007669"/>
    <property type="project" value="UniProtKB-SubCell"/>
</dbReference>
<dbReference type="SMART" id="SM00027">
    <property type="entry name" value="EH"/>
    <property type="match status" value="1"/>
</dbReference>
<evidence type="ECO:0000256" key="9">
    <source>
        <dbReference type="SAM" id="MobiDB-lite"/>
    </source>
</evidence>
<dbReference type="SUPFAM" id="SSF47473">
    <property type="entry name" value="EF-hand"/>
    <property type="match status" value="1"/>
</dbReference>
<dbReference type="AlphaFoldDB" id="A0AAV5AEC5"/>
<dbReference type="PANTHER" id="PTHR47554:SF1">
    <property type="entry name" value="SORTING NEXIN MVP1"/>
    <property type="match status" value="1"/>
</dbReference>
<keyword evidence="5" id="KW-0813">Transport</keyword>
<keyword evidence="7" id="KW-0653">Protein transport</keyword>
<evidence type="ECO:0000313" key="11">
    <source>
        <dbReference type="EMBL" id="GJJ11483.1"/>
    </source>
</evidence>
<keyword evidence="12" id="KW-1185">Reference proteome</keyword>
<sequence length="588" mass="65511">MFNSPRPNVRHGNNLVANFDDNDPLSSSAYDGLDPWSTAPSSTPAPAVPSVFSNVIADATAPRIYTKTFQVVDPTFSGEVSVNALSRVLATSALPATTVDRIVNLVSSRPRVSKLEFFVALALVALAQSGRDISIEKVAALASQNALPEPTLDLSAIVPTTSAFVPGTDQTDIPRSPAPQYSSDDPWTATFRTSNQANGSAPTSLTGGGLPSEWWRRQDKATVEVIGQQGFLLTRHMVYLVETTVGLLLCLPLSILMRLVSEADPYRGGIPNLSTSDANFVEQRRRGLIRWLNFVINHPIIREDGILSVFLNEPAFEEWRKHTKVSLDEEAMSKRVDGVEEMTIPSDLEDKLHADYIDRFVRDKLNLLIEQWQRICILTERLVKRRESAGADLARMTMTLNALVEGSNVCWRGEDCELCTGVQGGLKTLAGHTCVTSDLADSRSRAMSNNTLEAVKAQRDLYLTMRDLFSRHDRLSGDQVERIKKRIEGSSAKLEVVKAAKKDNWEDEADRIISTIERDQALISTLLARRVFIRHSMWHELRVVLHNRENTLVTQTVQLFAKEESNYAKAIHSNWNLLMEQVDSMPFE</sequence>
<evidence type="ECO:0000256" key="1">
    <source>
        <dbReference type="ARBA" id="ARBA00004287"/>
    </source>
</evidence>
<dbReference type="Pfam" id="PF19566">
    <property type="entry name" value="Snx8_BAR_dom"/>
    <property type="match status" value="1"/>
</dbReference>
<evidence type="ECO:0000256" key="3">
    <source>
        <dbReference type="ARBA" id="ARBA00010883"/>
    </source>
</evidence>
<comment type="similarity">
    <text evidence="3">Belongs to the sorting nexin family.</text>
</comment>
<dbReference type="GO" id="GO:0032266">
    <property type="term" value="F:phosphatidylinositol-3-phosphate binding"/>
    <property type="evidence" value="ECO:0007669"/>
    <property type="project" value="TreeGrafter"/>
</dbReference>
<evidence type="ECO:0000256" key="7">
    <source>
        <dbReference type="ARBA" id="ARBA00022927"/>
    </source>
</evidence>
<evidence type="ECO:0000313" key="12">
    <source>
        <dbReference type="Proteomes" id="UP001050691"/>
    </source>
</evidence>
<evidence type="ECO:0000259" key="10">
    <source>
        <dbReference type="SMART" id="SM00027"/>
    </source>
</evidence>
<dbReference type="InterPro" id="IPR011992">
    <property type="entry name" value="EF-hand-dom_pair"/>
</dbReference>
<dbReference type="Pfam" id="PF00787">
    <property type="entry name" value="PX"/>
    <property type="match status" value="1"/>
</dbReference>
<accession>A0AAV5AEC5</accession>
<dbReference type="InterPro" id="IPR028662">
    <property type="entry name" value="SNX8/Mvp1"/>
</dbReference>
<dbReference type="GO" id="GO:0006623">
    <property type="term" value="P:protein targeting to vacuole"/>
    <property type="evidence" value="ECO:0007669"/>
    <property type="project" value="TreeGrafter"/>
</dbReference>
<comment type="subcellular location">
    <subcellularLocation>
        <location evidence="2">Cytoplasm</location>
    </subcellularLocation>
    <subcellularLocation>
        <location evidence="1">Membrane</location>
        <topology evidence="1">Peripheral membrane protein</topology>
        <orientation evidence="1">Cytoplasmic side</orientation>
    </subcellularLocation>
</comment>
<gene>
    <name evidence="11" type="ORF">Clacol_005716</name>
</gene>
<feature type="region of interest" description="Disordered" evidence="9">
    <location>
        <begin position="167"/>
        <end position="209"/>
    </location>
</feature>